<keyword evidence="3" id="KW-1185">Reference proteome</keyword>
<evidence type="ECO:0000313" key="3">
    <source>
        <dbReference type="Proteomes" id="UP000027222"/>
    </source>
</evidence>
<dbReference type="Proteomes" id="UP000027222">
    <property type="component" value="Unassembled WGS sequence"/>
</dbReference>
<evidence type="ECO:0000313" key="2">
    <source>
        <dbReference type="EMBL" id="KDR73697.1"/>
    </source>
</evidence>
<organism evidence="2 3">
    <name type="scientific">Galerina marginata (strain CBS 339.88)</name>
    <dbReference type="NCBI Taxonomy" id="685588"/>
    <lineage>
        <taxon>Eukaryota</taxon>
        <taxon>Fungi</taxon>
        <taxon>Dikarya</taxon>
        <taxon>Basidiomycota</taxon>
        <taxon>Agaricomycotina</taxon>
        <taxon>Agaricomycetes</taxon>
        <taxon>Agaricomycetidae</taxon>
        <taxon>Agaricales</taxon>
        <taxon>Agaricineae</taxon>
        <taxon>Strophariaceae</taxon>
        <taxon>Galerina</taxon>
    </lineage>
</organism>
<gene>
    <name evidence="2" type="ORF">GALMADRAFT_628184</name>
</gene>
<dbReference type="HOGENOM" id="CLU_1695589_0_0_1"/>
<evidence type="ECO:0000256" key="1">
    <source>
        <dbReference type="SAM" id="MobiDB-lite"/>
    </source>
</evidence>
<dbReference type="EMBL" id="KL142385">
    <property type="protein sequence ID" value="KDR73697.1"/>
    <property type="molecule type" value="Genomic_DNA"/>
</dbReference>
<accession>A0A067SUF1</accession>
<proteinExistence type="predicted"/>
<reference evidence="3" key="1">
    <citation type="journal article" date="2014" name="Proc. Natl. Acad. Sci. U.S.A.">
        <title>Extensive sampling of basidiomycete genomes demonstrates inadequacy of the white-rot/brown-rot paradigm for wood decay fungi.</title>
        <authorList>
            <person name="Riley R."/>
            <person name="Salamov A.A."/>
            <person name="Brown D.W."/>
            <person name="Nagy L.G."/>
            <person name="Floudas D."/>
            <person name="Held B.W."/>
            <person name="Levasseur A."/>
            <person name="Lombard V."/>
            <person name="Morin E."/>
            <person name="Otillar R."/>
            <person name="Lindquist E.A."/>
            <person name="Sun H."/>
            <person name="LaButti K.M."/>
            <person name="Schmutz J."/>
            <person name="Jabbour D."/>
            <person name="Luo H."/>
            <person name="Baker S.E."/>
            <person name="Pisabarro A.G."/>
            <person name="Walton J.D."/>
            <person name="Blanchette R.A."/>
            <person name="Henrissat B."/>
            <person name="Martin F."/>
            <person name="Cullen D."/>
            <person name="Hibbett D.S."/>
            <person name="Grigoriev I.V."/>
        </authorList>
    </citation>
    <scope>NUCLEOTIDE SEQUENCE [LARGE SCALE GENOMIC DNA]</scope>
    <source>
        <strain evidence="3">CBS 339.88</strain>
    </source>
</reference>
<feature type="compositionally biased region" description="Low complexity" evidence="1">
    <location>
        <begin position="1"/>
        <end position="12"/>
    </location>
</feature>
<protein>
    <submittedName>
        <fullName evidence="2">Uncharacterized protein</fullName>
    </submittedName>
</protein>
<name>A0A067SUF1_GALM3</name>
<sequence>MLLFPSRRQLPLRSRRPNISNYKHKTTPSSTSSPALMQPTPLANPRYHRQSCCYLPFRLAGRRRLSLVARRGKRASFANLTLVNTTPGPIPSPVTRVDAHINADPNADATSLFTSGPSYAHFLQRLGTLPLCVLIPVNRLHSACLACALLSVFYS</sequence>
<dbReference type="AlphaFoldDB" id="A0A067SUF1"/>
<feature type="region of interest" description="Disordered" evidence="1">
    <location>
        <begin position="1"/>
        <end position="41"/>
    </location>
</feature>